<evidence type="ECO:0000313" key="11">
    <source>
        <dbReference type="EMBL" id="ODQ71744.1"/>
    </source>
</evidence>
<dbReference type="GO" id="GO:0006627">
    <property type="term" value="P:protein processing involved in protein targeting to mitochondrion"/>
    <property type="evidence" value="ECO:0007669"/>
    <property type="project" value="TreeGrafter"/>
</dbReference>
<protein>
    <recommendedName>
        <fullName evidence="9">Mitochondrial inner membrane protease subunit</fullName>
        <ecNumber evidence="9">3.4.21.-</ecNumber>
    </recommendedName>
</protein>
<evidence type="ECO:0000256" key="5">
    <source>
        <dbReference type="ARBA" id="ARBA00023128"/>
    </source>
</evidence>
<keyword evidence="3 9" id="KW-0999">Mitochondrion inner membrane</keyword>
<dbReference type="InterPro" id="IPR000223">
    <property type="entry name" value="Pept_S26A_signal_pept_1"/>
</dbReference>
<evidence type="ECO:0000256" key="3">
    <source>
        <dbReference type="ARBA" id="ARBA00022792"/>
    </source>
</evidence>
<dbReference type="InterPro" id="IPR019533">
    <property type="entry name" value="Peptidase_S26"/>
</dbReference>
<dbReference type="Proteomes" id="UP000094385">
    <property type="component" value="Unassembled WGS sequence"/>
</dbReference>
<evidence type="ECO:0000256" key="4">
    <source>
        <dbReference type="ARBA" id="ARBA00022801"/>
    </source>
</evidence>
<dbReference type="PANTHER" id="PTHR12383:SF16">
    <property type="entry name" value="MITOCHONDRIAL INNER MEMBRANE PROTEASE SUBUNIT 1"/>
    <property type="match status" value="1"/>
</dbReference>
<dbReference type="AlphaFoldDB" id="A0A1E3Q2L9"/>
<gene>
    <name evidence="11" type="ORF">LIPSTDRAFT_4964</name>
</gene>
<keyword evidence="6" id="KW-0472">Membrane</keyword>
<comment type="similarity">
    <text evidence="7">Belongs to the peptidase S26 family. IMP1 subfamily.</text>
</comment>
<sequence length="206" mass="22815">MATRGFRYYTSNASKFIRAVAAVHLLHTYVLEFAITGGLSMLPTLHTVGDHVFLYKYNHRLGRDIKVGDVIVISKPTEEHTRICKRVAGLPGDIVYCDAMPKAPMRAAGMPDDLVGLSTGMTNRRTGKYIKVPEGHIWILGDNSMASLDSREYGPVPKALVVGKVLWAVYWGPFDWLPSWPRQIGSNIVATGLSVADFLPTTESRR</sequence>
<feature type="active site" evidence="8">
    <location>
        <position position="40"/>
    </location>
</feature>
<evidence type="ECO:0000256" key="1">
    <source>
        <dbReference type="ARBA" id="ARBA00004273"/>
    </source>
</evidence>
<dbReference type="Pfam" id="PF10502">
    <property type="entry name" value="Peptidase_S26"/>
    <property type="match status" value="1"/>
</dbReference>
<dbReference type="InterPro" id="IPR052064">
    <property type="entry name" value="Mito_IMP1_subunit"/>
</dbReference>
<evidence type="ECO:0000313" key="12">
    <source>
        <dbReference type="Proteomes" id="UP000094385"/>
    </source>
</evidence>
<dbReference type="InterPro" id="IPR036286">
    <property type="entry name" value="LexA/Signal_pep-like_sf"/>
</dbReference>
<evidence type="ECO:0000256" key="9">
    <source>
        <dbReference type="RuleBase" id="RU362041"/>
    </source>
</evidence>
<dbReference type="OrthoDB" id="308440at2759"/>
<dbReference type="PROSITE" id="PS00501">
    <property type="entry name" value="SPASE_I_1"/>
    <property type="match status" value="1"/>
</dbReference>
<keyword evidence="12" id="KW-1185">Reference proteome</keyword>
<evidence type="ECO:0000256" key="7">
    <source>
        <dbReference type="ARBA" id="ARBA00038445"/>
    </source>
</evidence>
<dbReference type="SUPFAM" id="SSF51306">
    <property type="entry name" value="LexA/Signal peptidase"/>
    <property type="match status" value="1"/>
</dbReference>
<dbReference type="CDD" id="cd06530">
    <property type="entry name" value="S26_SPase_I"/>
    <property type="match status" value="1"/>
</dbReference>
<dbReference type="EMBL" id="KV454297">
    <property type="protein sequence ID" value="ODQ71744.1"/>
    <property type="molecule type" value="Genomic_DNA"/>
</dbReference>
<reference evidence="11 12" key="1">
    <citation type="journal article" date="2016" name="Proc. Natl. Acad. Sci. U.S.A.">
        <title>Comparative genomics of biotechnologically important yeasts.</title>
        <authorList>
            <person name="Riley R."/>
            <person name="Haridas S."/>
            <person name="Wolfe K.H."/>
            <person name="Lopes M.R."/>
            <person name="Hittinger C.T."/>
            <person name="Goeker M."/>
            <person name="Salamov A.A."/>
            <person name="Wisecaver J.H."/>
            <person name="Long T.M."/>
            <person name="Calvey C.H."/>
            <person name="Aerts A.L."/>
            <person name="Barry K.W."/>
            <person name="Choi C."/>
            <person name="Clum A."/>
            <person name="Coughlan A.Y."/>
            <person name="Deshpande S."/>
            <person name="Douglass A.P."/>
            <person name="Hanson S.J."/>
            <person name="Klenk H.-P."/>
            <person name="LaButti K.M."/>
            <person name="Lapidus A."/>
            <person name="Lindquist E.A."/>
            <person name="Lipzen A.M."/>
            <person name="Meier-Kolthoff J.P."/>
            <person name="Ohm R.A."/>
            <person name="Otillar R.P."/>
            <person name="Pangilinan J.L."/>
            <person name="Peng Y."/>
            <person name="Rokas A."/>
            <person name="Rosa C.A."/>
            <person name="Scheuner C."/>
            <person name="Sibirny A.A."/>
            <person name="Slot J.C."/>
            <person name="Stielow J.B."/>
            <person name="Sun H."/>
            <person name="Kurtzman C.P."/>
            <person name="Blackwell M."/>
            <person name="Grigoriev I.V."/>
            <person name="Jeffries T.W."/>
        </authorList>
    </citation>
    <scope>NUCLEOTIDE SEQUENCE [LARGE SCALE GENOMIC DNA]</scope>
    <source>
        <strain evidence="11 12">NRRL Y-11557</strain>
    </source>
</reference>
<evidence type="ECO:0000256" key="6">
    <source>
        <dbReference type="ARBA" id="ARBA00023136"/>
    </source>
</evidence>
<keyword evidence="4 9" id="KW-0378">Hydrolase</keyword>
<dbReference type="PROSITE" id="PS00761">
    <property type="entry name" value="SPASE_I_3"/>
    <property type="match status" value="1"/>
</dbReference>
<comment type="subcellular location">
    <subcellularLocation>
        <location evidence="1 9">Mitochondrion inner membrane</location>
    </subcellularLocation>
</comment>
<proteinExistence type="inferred from homology"/>
<dbReference type="GO" id="GO:0004252">
    <property type="term" value="F:serine-type endopeptidase activity"/>
    <property type="evidence" value="ECO:0007669"/>
    <property type="project" value="InterPro"/>
</dbReference>
<dbReference type="PRINTS" id="PR00727">
    <property type="entry name" value="LEADERPTASE"/>
</dbReference>
<dbReference type="GO" id="GO:0006465">
    <property type="term" value="P:signal peptide processing"/>
    <property type="evidence" value="ECO:0007669"/>
    <property type="project" value="InterPro"/>
</dbReference>
<dbReference type="STRING" id="675824.A0A1E3Q2L9"/>
<dbReference type="InterPro" id="IPR019756">
    <property type="entry name" value="Pept_S26A_signal_pept_1_Ser-AS"/>
</dbReference>
<dbReference type="PANTHER" id="PTHR12383">
    <property type="entry name" value="PROTEASE FAMILY S26 MITOCHONDRIAL INNER MEMBRANE PROTEASE-RELATED"/>
    <property type="match status" value="1"/>
</dbReference>
<dbReference type="GO" id="GO:0042720">
    <property type="term" value="C:mitochondrial inner membrane peptidase complex"/>
    <property type="evidence" value="ECO:0007669"/>
    <property type="project" value="TreeGrafter"/>
</dbReference>
<evidence type="ECO:0000256" key="8">
    <source>
        <dbReference type="PIRSR" id="PIRSR600223-1"/>
    </source>
</evidence>
<dbReference type="NCBIfam" id="TIGR02227">
    <property type="entry name" value="sigpep_I_bact"/>
    <property type="match status" value="1"/>
</dbReference>
<organism evidence="11 12">
    <name type="scientific">Lipomyces starkeyi NRRL Y-11557</name>
    <dbReference type="NCBI Taxonomy" id="675824"/>
    <lineage>
        <taxon>Eukaryota</taxon>
        <taxon>Fungi</taxon>
        <taxon>Dikarya</taxon>
        <taxon>Ascomycota</taxon>
        <taxon>Saccharomycotina</taxon>
        <taxon>Lipomycetes</taxon>
        <taxon>Lipomycetales</taxon>
        <taxon>Lipomycetaceae</taxon>
        <taxon>Lipomyces</taxon>
    </lineage>
</organism>
<dbReference type="Gene3D" id="2.10.109.10">
    <property type="entry name" value="Umud Fragment, subunit A"/>
    <property type="match status" value="1"/>
</dbReference>
<evidence type="ECO:0000259" key="10">
    <source>
        <dbReference type="Pfam" id="PF10502"/>
    </source>
</evidence>
<feature type="domain" description="Peptidase S26" evidence="10">
    <location>
        <begin position="16"/>
        <end position="169"/>
    </location>
</feature>
<feature type="active site" evidence="8">
    <location>
        <position position="85"/>
    </location>
</feature>
<dbReference type="InterPro" id="IPR019758">
    <property type="entry name" value="Pept_S26A_signal_pept_1_CS"/>
</dbReference>
<evidence type="ECO:0000256" key="2">
    <source>
        <dbReference type="ARBA" id="ARBA00022670"/>
    </source>
</evidence>
<keyword evidence="2 9" id="KW-0645">Protease</keyword>
<dbReference type="EC" id="3.4.21.-" evidence="9"/>
<name>A0A1E3Q2L9_LIPST</name>
<keyword evidence="5 9" id="KW-0496">Mitochondrion</keyword>
<accession>A0A1E3Q2L9</accession>